<dbReference type="Proteomes" id="UP001281003">
    <property type="component" value="Unassembled WGS sequence"/>
</dbReference>
<reference evidence="2" key="2">
    <citation type="submission" date="2023-07" db="EMBL/GenBank/DDBJ databases">
        <authorList>
            <consortium name="Lawrence Berkeley National Laboratory"/>
            <person name="Haridas S."/>
            <person name="Hensen N."/>
            <person name="Bonometti L."/>
            <person name="Westerberg I."/>
            <person name="Brannstrom I.O."/>
            <person name="Guillou S."/>
            <person name="Cros-Aarteil S."/>
            <person name="Calhoun S."/>
            <person name="Kuo A."/>
            <person name="Mondo S."/>
            <person name="Pangilinan J."/>
            <person name="Riley R."/>
            <person name="LaButti K."/>
            <person name="Andreopoulos B."/>
            <person name="Lipzen A."/>
            <person name="Chen C."/>
            <person name="Yanf M."/>
            <person name="Daum C."/>
            <person name="Ng V."/>
            <person name="Clum A."/>
            <person name="Steindorff A."/>
            <person name="Ohm R."/>
            <person name="Martin F."/>
            <person name="Silar P."/>
            <person name="Natvig D."/>
            <person name="Lalanne C."/>
            <person name="Gautier V."/>
            <person name="Ament-velasquez S.L."/>
            <person name="Kruys A."/>
            <person name="Hutchinson M.I."/>
            <person name="Powell A.J."/>
            <person name="Barry K."/>
            <person name="Miller A.N."/>
            <person name="Grigoriev I.V."/>
            <person name="Debuchy R."/>
            <person name="Gladieux P."/>
            <person name="Thoren M.H."/>
            <person name="Johannesson H."/>
        </authorList>
    </citation>
    <scope>NUCLEOTIDE SEQUENCE</scope>
    <source>
        <strain evidence="2">FGSC 1904</strain>
    </source>
</reference>
<feature type="region of interest" description="Disordered" evidence="1">
    <location>
        <begin position="238"/>
        <end position="259"/>
    </location>
</feature>
<name>A0AAE0UCV8_SORBR</name>
<dbReference type="PANTHER" id="PTHR40619:SF3">
    <property type="entry name" value="FUNGAL STAND N-TERMINAL GOODBYE DOMAIN-CONTAINING PROTEIN"/>
    <property type="match status" value="1"/>
</dbReference>
<comment type="caution">
    <text evidence="2">The sequence shown here is derived from an EMBL/GenBank/DDBJ whole genome shotgun (WGS) entry which is preliminary data.</text>
</comment>
<feature type="compositionally biased region" description="Polar residues" evidence="1">
    <location>
        <begin position="242"/>
        <end position="255"/>
    </location>
</feature>
<protein>
    <submittedName>
        <fullName evidence="2">Uncharacterized protein</fullName>
    </submittedName>
</protein>
<dbReference type="PANTHER" id="PTHR40619">
    <property type="entry name" value="FUNGAL STAND N-TERMINAL GOODBYE DOMAIN-CONTAINING PROTEIN"/>
    <property type="match status" value="1"/>
</dbReference>
<sequence>MEPRDATGLPVSVVFIKAEAKTIHPIFSGDVGYDRINDELVPPQTQRPEPELVKADLSDLQEAIEAYQAVQEALGLAGTPLEFKTPADCTWDDVFKQLDDVKLRREDSERQGLGYLRKLWRDLGQRAEKIDPWLDLIPDEHGLGFVRMGIFVVLTLAKRSSDSYNEMAGKMVEIIDAVTMARPRRRNLFWDEDLAGIVKALYVSVLQGVAAMVQFLLQKVERVNIASRVGRSTIGTFKKLGSRQQEQQPSTSKQPKLSLEDVTAKVSEVTDAATKFIEAYRLKMDGIIIDTRLVQDDLMTAAKVTNALSVQVNGRLQADLPELKDQSRELLLHASRSLSDLHDIKNSITDLPQLLRPTLESLTDQSVQTVKKLEQSILDRLTTLMRQYEAEKSNQLREILRAHAIQSAQVYLLMEENKQLRSQSPAPGVPVTNLVASVGIAPTLAHEDLNSLLGEQELFSMDEEATQAVEMLMKQDHFMHWLYSPGSYSLLVDGNDEKRATESVSAMTLLCVSVIGSLKLRQDPRAVVLYHFCGKHTGQHEGPWLLIKSLIVQLLLVMHTNRFVSSLPYGVIVNDGDLRTGDIDVLIKLFERLLRLLPREVTVYCIIDGVAWYENDYYGFTPSMIHLTRRLTQLAWPQQQQTHHHYNVSGGSSPLSSFKVMLTSANGTRHIRRELGYSAHCVDVSVGDWEMERGNY</sequence>
<evidence type="ECO:0000313" key="2">
    <source>
        <dbReference type="EMBL" id="KAK3399546.1"/>
    </source>
</evidence>
<dbReference type="EMBL" id="JAUTDP010000004">
    <property type="protein sequence ID" value="KAK3399546.1"/>
    <property type="molecule type" value="Genomic_DNA"/>
</dbReference>
<gene>
    <name evidence="2" type="ORF">B0T20DRAFT_165096</name>
</gene>
<reference evidence="2" key="1">
    <citation type="journal article" date="2023" name="Mol. Phylogenet. Evol.">
        <title>Genome-scale phylogeny and comparative genomics of the fungal order Sordariales.</title>
        <authorList>
            <person name="Hensen N."/>
            <person name="Bonometti L."/>
            <person name="Westerberg I."/>
            <person name="Brannstrom I.O."/>
            <person name="Guillou S."/>
            <person name="Cros-Aarteil S."/>
            <person name="Calhoun S."/>
            <person name="Haridas S."/>
            <person name="Kuo A."/>
            <person name="Mondo S."/>
            <person name="Pangilinan J."/>
            <person name="Riley R."/>
            <person name="LaButti K."/>
            <person name="Andreopoulos B."/>
            <person name="Lipzen A."/>
            <person name="Chen C."/>
            <person name="Yan M."/>
            <person name="Daum C."/>
            <person name="Ng V."/>
            <person name="Clum A."/>
            <person name="Steindorff A."/>
            <person name="Ohm R.A."/>
            <person name="Martin F."/>
            <person name="Silar P."/>
            <person name="Natvig D.O."/>
            <person name="Lalanne C."/>
            <person name="Gautier V."/>
            <person name="Ament-Velasquez S.L."/>
            <person name="Kruys A."/>
            <person name="Hutchinson M.I."/>
            <person name="Powell A.J."/>
            <person name="Barry K."/>
            <person name="Miller A.N."/>
            <person name="Grigoriev I.V."/>
            <person name="Debuchy R."/>
            <person name="Gladieux P."/>
            <person name="Hiltunen Thoren M."/>
            <person name="Johannesson H."/>
        </authorList>
    </citation>
    <scope>NUCLEOTIDE SEQUENCE</scope>
    <source>
        <strain evidence="2">FGSC 1904</strain>
    </source>
</reference>
<accession>A0AAE0UCV8</accession>
<keyword evidence="3" id="KW-1185">Reference proteome</keyword>
<evidence type="ECO:0000313" key="3">
    <source>
        <dbReference type="Proteomes" id="UP001281003"/>
    </source>
</evidence>
<organism evidence="2 3">
    <name type="scientific">Sordaria brevicollis</name>
    <dbReference type="NCBI Taxonomy" id="83679"/>
    <lineage>
        <taxon>Eukaryota</taxon>
        <taxon>Fungi</taxon>
        <taxon>Dikarya</taxon>
        <taxon>Ascomycota</taxon>
        <taxon>Pezizomycotina</taxon>
        <taxon>Sordariomycetes</taxon>
        <taxon>Sordariomycetidae</taxon>
        <taxon>Sordariales</taxon>
        <taxon>Sordariaceae</taxon>
        <taxon>Sordaria</taxon>
    </lineage>
</organism>
<proteinExistence type="predicted"/>
<dbReference type="AlphaFoldDB" id="A0AAE0UCV8"/>
<evidence type="ECO:0000256" key="1">
    <source>
        <dbReference type="SAM" id="MobiDB-lite"/>
    </source>
</evidence>